<dbReference type="RefSeq" id="WP_082850577.1">
    <property type="nucleotide sequence ID" value="NZ_FCOC02000015.1"/>
</dbReference>
<organism evidence="1 2">
    <name type="scientific">Caballeronia sordidicola</name>
    <name type="common">Burkholderia sordidicola</name>
    <dbReference type="NCBI Taxonomy" id="196367"/>
    <lineage>
        <taxon>Bacteria</taxon>
        <taxon>Pseudomonadati</taxon>
        <taxon>Pseudomonadota</taxon>
        <taxon>Betaproteobacteria</taxon>
        <taxon>Burkholderiales</taxon>
        <taxon>Burkholderiaceae</taxon>
        <taxon>Caballeronia</taxon>
    </lineage>
</organism>
<evidence type="ECO:0000313" key="2">
    <source>
        <dbReference type="Proteomes" id="UP000054893"/>
    </source>
</evidence>
<dbReference type="Pfam" id="PF14305">
    <property type="entry name" value="ATPgrasp_TupA"/>
    <property type="match status" value="1"/>
</dbReference>
<evidence type="ECO:0008006" key="3">
    <source>
        <dbReference type="Google" id="ProtNLM"/>
    </source>
</evidence>
<name>A0A158HAR3_CABSO</name>
<dbReference type="OrthoDB" id="9791827at2"/>
<dbReference type="Proteomes" id="UP000054893">
    <property type="component" value="Unassembled WGS sequence"/>
</dbReference>
<dbReference type="EMBL" id="FCOC02000015">
    <property type="protein sequence ID" value="SAL41396.1"/>
    <property type="molecule type" value="Genomic_DNA"/>
</dbReference>
<dbReference type="InterPro" id="IPR029465">
    <property type="entry name" value="ATPgrasp_TupA"/>
</dbReference>
<sequence>MSTPDELGKRTHSIHLRFGAALRNLLPAQFASKEQTYFPGKAAARKKRVTVRDRVVHGIKRFLPDSVFVLLSHRKRVGRFPNLKNPATFNEIILDRCLHPDPLWSTLTDKLAVREYVKSKVGEKHLIPLLAAPEVFTQEVFDSLPASFVMKANHGCGFVKVVRDKSSVSFEQLNELADEWLSTNFYLASRERHYRSIKPRIYFEKLLLDRSGAVPADFKMNIFGRKQGDPIIYTGVVSDRFGSPRHDFYDAQWNRLDIVLGEYPCSTVPAPPLPNWDEVVRIATLLADGLGYVRVDLYAPDNEIFFGELTFTPGAGVSRFSPDHYDYEWGRLIKEMPPSQVASGTRETLPQALEQ</sequence>
<reference evidence="1 2" key="1">
    <citation type="submission" date="2016-01" db="EMBL/GenBank/DDBJ databases">
        <authorList>
            <person name="Oliw E.H."/>
        </authorList>
    </citation>
    <scope>NUCLEOTIDE SEQUENCE [LARGE SCALE GENOMIC DNA]</scope>
    <source>
        <strain evidence="1">LMG 22029</strain>
    </source>
</reference>
<gene>
    <name evidence="1" type="ORF">AWB64_04406</name>
</gene>
<accession>A0A158HAR3</accession>
<dbReference type="AlphaFoldDB" id="A0A158HAR3"/>
<protein>
    <recommendedName>
        <fullName evidence="3">Teichuronopeptide biosynthesis TupA-like protein</fullName>
    </recommendedName>
</protein>
<evidence type="ECO:0000313" key="1">
    <source>
        <dbReference type="EMBL" id="SAL41396.1"/>
    </source>
</evidence>
<proteinExistence type="predicted"/>